<reference evidence="1" key="1">
    <citation type="journal article" date="2015" name="Nature">
        <title>Complex archaea that bridge the gap between prokaryotes and eukaryotes.</title>
        <authorList>
            <person name="Spang A."/>
            <person name="Saw J.H."/>
            <person name="Jorgensen S.L."/>
            <person name="Zaremba-Niedzwiedzka K."/>
            <person name="Martijn J."/>
            <person name="Lind A.E."/>
            <person name="van Eijk R."/>
            <person name="Schleper C."/>
            <person name="Guy L."/>
            <person name="Ettema T.J."/>
        </authorList>
    </citation>
    <scope>NUCLEOTIDE SEQUENCE</scope>
</reference>
<proteinExistence type="predicted"/>
<evidence type="ECO:0000313" key="1">
    <source>
        <dbReference type="EMBL" id="KKN70452.1"/>
    </source>
</evidence>
<name>A0A0F9T6B8_9ZZZZ</name>
<evidence type="ECO:0008006" key="2">
    <source>
        <dbReference type="Google" id="ProtNLM"/>
    </source>
</evidence>
<comment type="caution">
    <text evidence="1">The sequence shown here is derived from an EMBL/GenBank/DDBJ whole genome shotgun (WGS) entry which is preliminary data.</text>
</comment>
<dbReference type="AlphaFoldDB" id="A0A0F9T6B8"/>
<dbReference type="EMBL" id="LAZR01000403">
    <property type="protein sequence ID" value="KKN70452.1"/>
    <property type="molecule type" value="Genomic_DNA"/>
</dbReference>
<gene>
    <name evidence="1" type="ORF">LCGC14_0431470</name>
</gene>
<accession>A0A0F9T6B8</accession>
<organism evidence="1">
    <name type="scientific">marine sediment metagenome</name>
    <dbReference type="NCBI Taxonomy" id="412755"/>
    <lineage>
        <taxon>unclassified sequences</taxon>
        <taxon>metagenomes</taxon>
        <taxon>ecological metagenomes</taxon>
    </lineage>
</organism>
<protein>
    <recommendedName>
        <fullName evidence="2">DRBM domain-containing protein</fullName>
    </recommendedName>
</protein>
<sequence>MPYKVVKRGGTKPYKIIKISTGKIVGSSTSKVKAEASVRARYIGKRS</sequence>